<proteinExistence type="predicted"/>
<organism evidence="1 2">
    <name type="scientific">Legionella israelensis</name>
    <dbReference type="NCBI Taxonomy" id="454"/>
    <lineage>
        <taxon>Bacteria</taxon>
        <taxon>Pseudomonadati</taxon>
        <taxon>Pseudomonadota</taxon>
        <taxon>Gammaproteobacteria</taxon>
        <taxon>Legionellales</taxon>
        <taxon>Legionellaceae</taxon>
        <taxon>Legionella</taxon>
    </lineage>
</organism>
<reference evidence="1 2" key="1">
    <citation type="submission" date="2019-03" db="EMBL/GenBank/DDBJ databases">
        <title>Diverse conjugative elements silence natural transformation in Legionella species.</title>
        <authorList>
            <person name="Durieux I."/>
            <person name="Ginevra C."/>
            <person name="Attaiech L."/>
            <person name="Picq K."/>
            <person name="Juan P.A."/>
            <person name="Jarraud S."/>
            <person name="Charpentier X."/>
        </authorList>
    </citation>
    <scope>NUCLEOTIDE SEQUENCE [LARGE SCALE GENOMIC DNA]</scope>
    <source>
        <strain evidence="1 2">HL-0427-4011</strain>
    </source>
</reference>
<sequence length="141" mass="16353">MAAKETFVYCTDVYRNEPDINPEIIEYATLCTPHIAGHSIEAKYEAVFCISRFFHRMLGLPPPDDKMPFKKQAEFLPSESAWQDTILSIYNPLNETLELKKSSHLKETFLQLRKAHDFRHDFKVYAGQISDRKLQEIMGAV</sequence>
<name>A0AAX1EHV5_9GAMM</name>
<gene>
    <name evidence="1" type="ORF">E3983_10305</name>
</gene>
<dbReference type="Gene3D" id="3.40.50.720">
    <property type="entry name" value="NAD(P)-binding Rossmann-like Domain"/>
    <property type="match status" value="2"/>
</dbReference>
<accession>A0AAX1EHV5</accession>
<evidence type="ECO:0000313" key="1">
    <source>
        <dbReference type="EMBL" id="QBR84718.1"/>
    </source>
</evidence>
<evidence type="ECO:0008006" key="3">
    <source>
        <dbReference type="Google" id="ProtNLM"/>
    </source>
</evidence>
<protein>
    <recommendedName>
        <fullName evidence="3">Erythronate-4-phosphate dehydrogenase</fullName>
    </recommendedName>
</protein>
<dbReference type="InterPro" id="IPR038251">
    <property type="entry name" value="PdxB_dimer_sf"/>
</dbReference>
<dbReference type="Gene3D" id="3.30.1370.170">
    <property type="match status" value="1"/>
</dbReference>
<evidence type="ECO:0000313" key="2">
    <source>
        <dbReference type="Proteomes" id="UP000295517"/>
    </source>
</evidence>
<dbReference type="AlphaFoldDB" id="A0AAX1EHV5"/>
<dbReference type="Proteomes" id="UP000295517">
    <property type="component" value="Chromosome"/>
</dbReference>
<dbReference type="EMBL" id="CP038254">
    <property type="protein sequence ID" value="QBR84718.1"/>
    <property type="molecule type" value="Genomic_DNA"/>
</dbReference>